<evidence type="ECO:0000256" key="4">
    <source>
        <dbReference type="ARBA" id="ARBA00023002"/>
    </source>
</evidence>
<dbReference type="Proteomes" id="UP000193710">
    <property type="component" value="Unassembled WGS sequence"/>
</dbReference>
<evidence type="ECO:0000256" key="7">
    <source>
        <dbReference type="RuleBase" id="RU000461"/>
    </source>
</evidence>
<evidence type="ECO:0000313" key="10">
    <source>
        <dbReference type="Proteomes" id="UP000193710"/>
    </source>
</evidence>
<dbReference type="Gene3D" id="1.10.630.10">
    <property type="entry name" value="Cytochrome P450"/>
    <property type="match status" value="1"/>
</dbReference>
<reference evidence="8" key="2">
    <citation type="submission" date="2014-04" db="EMBL/GenBank/DDBJ databases">
        <authorList>
            <person name="Urmite Genomes U."/>
        </authorList>
    </citation>
    <scope>NUCLEOTIDE SEQUENCE</scope>
    <source>
        <strain evidence="8">DSM 44626</strain>
    </source>
</reference>
<dbReference type="PROSITE" id="PS00086">
    <property type="entry name" value="CYTOCHROME_P450"/>
    <property type="match status" value="1"/>
</dbReference>
<dbReference type="PANTHER" id="PTHR46696">
    <property type="entry name" value="P450, PUTATIVE (EUROFUNG)-RELATED"/>
    <property type="match status" value="1"/>
</dbReference>
<accession>A0A024JVC2</accession>
<reference evidence="9 10" key="3">
    <citation type="submission" date="2016-01" db="EMBL/GenBank/DDBJ databases">
        <title>The new phylogeny of the genus Mycobacterium.</title>
        <authorList>
            <person name="Tarcisio F."/>
            <person name="Conor M."/>
            <person name="Antonella G."/>
            <person name="Elisabetta G."/>
            <person name="Giulia F.S."/>
            <person name="Sara T."/>
            <person name="Anna F."/>
            <person name="Clotilde B."/>
            <person name="Roberto B."/>
            <person name="Veronica D.S."/>
            <person name="Fabio R."/>
            <person name="Monica P."/>
            <person name="Olivier J."/>
            <person name="Enrico T."/>
            <person name="Nicola S."/>
        </authorList>
    </citation>
    <scope>NUCLEOTIDE SEQUENCE [LARGE SCALE GENOMIC DNA]</scope>
    <source>
        <strain evidence="9 10">DSM 44626</strain>
    </source>
</reference>
<evidence type="ECO:0000313" key="8">
    <source>
        <dbReference type="EMBL" id="CDO87173.1"/>
    </source>
</evidence>
<organism evidence="8">
    <name type="scientific">Mycobacterium triplex</name>
    <dbReference type="NCBI Taxonomy" id="47839"/>
    <lineage>
        <taxon>Bacteria</taxon>
        <taxon>Bacillati</taxon>
        <taxon>Actinomycetota</taxon>
        <taxon>Actinomycetes</taxon>
        <taxon>Mycobacteriales</taxon>
        <taxon>Mycobacteriaceae</taxon>
        <taxon>Mycobacterium</taxon>
        <taxon>Mycobacterium simiae complex</taxon>
    </lineage>
</organism>
<gene>
    <name evidence="9" type="ORF">AWC29_19440</name>
    <name evidence="8" type="ORF">BN973_01524</name>
</gene>
<dbReference type="PANTHER" id="PTHR46696:SF6">
    <property type="entry name" value="P450, PUTATIVE (EUROFUNG)-RELATED"/>
    <property type="match status" value="1"/>
</dbReference>
<keyword evidence="10" id="KW-1185">Reference proteome</keyword>
<evidence type="ECO:0000256" key="3">
    <source>
        <dbReference type="ARBA" id="ARBA00022723"/>
    </source>
</evidence>
<dbReference type="Proteomes" id="UP000028880">
    <property type="component" value="Unassembled WGS sequence"/>
</dbReference>
<protein>
    <submittedName>
        <fullName evidence="8">Cytochrome p450</fullName>
    </submittedName>
</protein>
<dbReference type="InterPro" id="IPR001128">
    <property type="entry name" value="Cyt_P450"/>
</dbReference>
<dbReference type="GO" id="GO:0020037">
    <property type="term" value="F:heme binding"/>
    <property type="evidence" value="ECO:0007669"/>
    <property type="project" value="InterPro"/>
</dbReference>
<keyword evidence="4 7" id="KW-0560">Oxidoreductase</keyword>
<reference evidence="8" key="1">
    <citation type="journal article" date="2014" name="Genome Announc.">
        <title>Draft Genome Sequence of Mycobacterium triplex DSM 44626.</title>
        <authorList>
            <person name="Sassi M."/>
            <person name="Croce O."/>
            <person name="Robert C."/>
            <person name="Raoult D."/>
            <person name="Drancourt M."/>
        </authorList>
    </citation>
    <scope>NUCLEOTIDE SEQUENCE [LARGE SCALE GENOMIC DNA]</scope>
    <source>
        <strain evidence="8">DSM 44626</strain>
    </source>
</reference>
<evidence type="ECO:0000256" key="5">
    <source>
        <dbReference type="ARBA" id="ARBA00023004"/>
    </source>
</evidence>
<keyword evidence="6 7" id="KW-0503">Monooxygenase</keyword>
<evidence type="ECO:0000256" key="1">
    <source>
        <dbReference type="ARBA" id="ARBA00010617"/>
    </source>
</evidence>
<sequence length="450" mass="49793">MTAAAPPRVDGSDRFRVRRESRLVRAHARLRVIENQYRLGNLTDVLVAHSGHGVHMEMERHSPAGYDHHDDTLKGEALYDVYVEMRQECPVKFSDLYGGFYTLTGYDDVRAVAQNHATFSSAHGILVPELDRPPFRALEFDPPVHGDHRKVMVPLLTPGEVSKAEGMIRRNAVELLDAVSGRGECEIIEDFSEPFAVGVIAEVLGITGVAKQRVRELTTDWVRNADTPAGDAAMGAYVAMMIAEVQDRRENPREDALTSMTQVKIRGELLPDPELAMYVVTMTLGGHHSLVSALASMAYILGSDSTRRDLLIEQPELIPNAVEETLRIYSPLHAIGRKTKCPAQLHGVELPADARVMMNFGAANRDPAVFESPDEFRVERPNANRHLAFGDGIHKCFGMHLARAEMRIATEEMLRCLPGLRLAEDVEFSGLQGGFLFSPTAVHVAFTPSN</sequence>
<dbReference type="GO" id="GO:0005506">
    <property type="term" value="F:iron ion binding"/>
    <property type="evidence" value="ECO:0007669"/>
    <property type="project" value="InterPro"/>
</dbReference>
<evidence type="ECO:0000313" key="9">
    <source>
        <dbReference type="EMBL" id="ORX02610.1"/>
    </source>
</evidence>
<comment type="similarity">
    <text evidence="1 7">Belongs to the cytochrome P450 family.</text>
</comment>
<proteinExistence type="inferred from homology"/>
<dbReference type="EMBL" id="LQPY01000025">
    <property type="protein sequence ID" value="ORX02610.1"/>
    <property type="molecule type" value="Genomic_DNA"/>
</dbReference>
<dbReference type="EMBL" id="HG964446">
    <property type="protein sequence ID" value="CDO87173.1"/>
    <property type="molecule type" value="Genomic_DNA"/>
</dbReference>
<dbReference type="eggNOG" id="COG2124">
    <property type="taxonomic scope" value="Bacteria"/>
</dbReference>
<keyword evidence="3 7" id="KW-0479">Metal-binding</keyword>
<name>A0A024JVC2_9MYCO</name>
<keyword evidence="2 7" id="KW-0349">Heme</keyword>
<dbReference type="HOGENOM" id="CLU_033716_0_2_11"/>
<evidence type="ECO:0000256" key="2">
    <source>
        <dbReference type="ARBA" id="ARBA00022617"/>
    </source>
</evidence>
<dbReference type="GO" id="GO:0004497">
    <property type="term" value="F:monooxygenase activity"/>
    <property type="evidence" value="ECO:0007669"/>
    <property type="project" value="UniProtKB-KW"/>
</dbReference>
<dbReference type="Pfam" id="PF00067">
    <property type="entry name" value="p450"/>
    <property type="match status" value="1"/>
</dbReference>
<dbReference type="AlphaFoldDB" id="A0A024JVC2"/>
<dbReference type="InterPro" id="IPR017972">
    <property type="entry name" value="Cyt_P450_CS"/>
</dbReference>
<dbReference type="PRINTS" id="PR00359">
    <property type="entry name" value="BP450"/>
</dbReference>
<dbReference type="STRING" id="47839.BN973_01524"/>
<dbReference type="InterPro" id="IPR002397">
    <property type="entry name" value="Cyt_P450_B"/>
</dbReference>
<evidence type="ECO:0000256" key="6">
    <source>
        <dbReference type="ARBA" id="ARBA00023033"/>
    </source>
</evidence>
<dbReference type="InterPro" id="IPR036396">
    <property type="entry name" value="Cyt_P450_sf"/>
</dbReference>
<dbReference type="SUPFAM" id="SSF48264">
    <property type="entry name" value="Cytochrome P450"/>
    <property type="match status" value="1"/>
</dbReference>
<keyword evidence="5 7" id="KW-0408">Iron</keyword>
<dbReference type="GO" id="GO:0016705">
    <property type="term" value="F:oxidoreductase activity, acting on paired donors, with incorporation or reduction of molecular oxygen"/>
    <property type="evidence" value="ECO:0007669"/>
    <property type="project" value="InterPro"/>
</dbReference>